<reference evidence="6" key="1">
    <citation type="submission" date="2023-07" db="EMBL/GenBank/DDBJ databases">
        <title>Conexibacter stalactiti sp. nov., isolated from stalactites in a lava cave and emended description of the genus Conexibacter.</title>
        <authorList>
            <person name="Lee S.D."/>
        </authorList>
    </citation>
    <scope>NUCLEOTIDE SEQUENCE [LARGE SCALE GENOMIC DNA]</scope>
    <source>
        <strain evidence="6">KCTC 39840</strain>
    </source>
</reference>
<feature type="domain" description="Periplasmic binding protein" evidence="4">
    <location>
        <begin position="74"/>
        <end position="298"/>
    </location>
</feature>
<dbReference type="PROSITE" id="PS51257">
    <property type="entry name" value="PROKAR_LIPOPROTEIN"/>
    <property type="match status" value="1"/>
</dbReference>
<dbReference type="PANTHER" id="PTHR30036">
    <property type="entry name" value="D-XYLOSE-BINDING PERIPLASMIC PROTEIN"/>
    <property type="match status" value="1"/>
</dbReference>
<evidence type="ECO:0000256" key="3">
    <source>
        <dbReference type="SAM" id="SignalP"/>
    </source>
</evidence>
<dbReference type="Pfam" id="PF13407">
    <property type="entry name" value="Peripla_BP_4"/>
    <property type="match status" value="1"/>
</dbReference>
<evidence type="ECO:0000313" key="5">
    <source>
        <dbReference type="EMBL" id="MDW5596545.1"/>
    </source>
</evidence>
<keyword evidence="3" id="KW-0732">Signal</keyword>
<comment type="caution">
    <text evidence="5">The sequence shown here is derived from an EMBL/GenBank/DDBJ whole genome shotgun (WGS) entry which is preliminary data.</text>
</comment>
<dbReference type="Gene3D" id="3.40.50.2300">
    <property type="match status" value="2"/>
</dbReference>
<dbReference type="InterPro" id="IPR025997">
    <property type="entry name" value="SBP_2_dom"/>
</dbReference>
<evidence type="ECO:0000313" key="6">
    <source>
        <dbReference type="Proteomes" id="UP001284601"/>
    </source>
</evidence>
<evidence type="ECO:0000256" key="2">
    <source>
        <dbReference type="SAM" id="MobiDB-lite"/>
    </source>
</evidence>
<dbReference type="RefSeq" id="WP_318598977.1">
    <property type="nucleotide sequence ID" value="NZ_JAWSTH010000058.1"/>
</dbReference>
<comment type="subcellular location">
    <subcellularLocation>
        <location evidence="1">Cell envelope</location>
    </subcellularLocation>
</comment>
<evidence type="ECO:0000259" key="4">
    <source>
        <dbReference type="Pfam" id="PF13407"/>
    </source>
</evidence>
<feature type="region of interest" description="Disordered" evidence="2">
    <location>
        <begin position="30"/>
        <end position="62"/>
    </location>
</feature>
<accession>A0ABU4HTA2</accession>
<dbReference type="InterPro" id="IPR028082">
    <property type="entry name" value="Peripla_BP_I"/>
</dbReference>
<reference evidence="5 6" key="2">
    <citation type="submission" date="2023-10" db="EMBL/GenBank/DDBJ databases">
        <authorList>
            <person name="Han X.F."/>
        </authorList>
    </citation>
    <scope>NUCLEOTIDE SEQUENCE [LARGE SCALE GENOMIC DNA]</scope>
    <source>
        <strain evidence="5 6">KCTC 39840</strain>
    </source>
</reference>
<feature type="compositionally biased region" description="Gly residues" evidence="2">
    <location>
        <begin position="30"/>
        <end position="49"/>
    </location>
</feature>
<sequence length="388" mass="40322">MTKTRVVTTAAIALLLALLAGCGSSTGGSGGGGGSTAGSGSTTGDGGSAAVGKQGTPDQLSPITDFCGDRPITVGVAFGFAGNTWYNVAKKEFEAAAAECPNIEKVLYADGQNNAQKAISDIQSLVAQGVDALVVFPNVNSKAMLPAIRAATQRGVKVVPTVANPGGTAGKDYVDFVGQSSVNDGRQMAQFVVRALRGRGNVVFLGGTPGNTQSAEEFEGAKAVFDEEPGIRVLGDRVVDTNWDVAQYPRIVGGLLTKYGDIDAVMSDYGSGAAAGMRAFLSAGKPLPVFTGSDGNEFSCMYERNKRTSPEMEIGSMSSRPWITRVALAKAIAAAQEVPNDDPSLLDIPLNDDSLAGGEQAPRCDPRLPPDFFWSSRLPVEEQLEAFN</sequence>
<dbReference type="SUPFAM" id="SSF53822">
    <property type="entry name" value="Periplasmic binding protein-like I"/>
    <property type="match status" value="1"/>
</dbReference>
<proteinExistence type="predicted"/>
<organism evidence="5 6">
    <name type="scientific">Conexibacter stalactiti</name>
    <dbReference type="NCBI Taxonomy" id="1940611"/>
    <lineage>
        <taxon>Bacteria</taxon>
        <taxon>Bacillati</taxon>
        <taxon>Actinomycetota</taxon>
        <taxon>Thermoleophilia</taxon>
        <taxon>Solirubrobacterales</taxon>
        <taxon>Conexibacteraceae</taxon>
        <taxon>Conexibacter</taxon>
    </lineage>
</organism>
<feature type="chain" id="PRO_5046315412" evidence="3">
    <location>
        <begin position="28"/>
        <end position="388"/>
    </location>
</feature>
<keyword evidence="6" id="KW-1185">Reference proteome</keyword>
<evidence type="ECO:0000256" key="1">
    <source>
        <dbReference type="ARBA" id="ARBA00004196"/>
    </source>
</evidence>
<feature type="signal peptide" evidence="3">
    <location>
        <begin position="1"/>
        <end position="27"/>
    </location>
</feature>
<dbReference type="InterPro" id="IPR050555">
    <property type="entry name" value="Bact_Solute-Bind_Prot2"/>
</dbReference>
<protein>
    <submittedName>
        <fullName evidence="5">Substrate-binding domain-containing protein</fullName>
    </submittedName>
</protein>
<gene>
    <name evidence="5" type="ORF">R7226_19515</name>
</gene>
<dbReference type="EMBL" id="JAWSTH010000058">
    <property type="protein sequence ID" value="MDW5596545.1"/>
    <property type="molecule type" value="Genomic_DNA"/>
</dbReference>
<dbReference type="Proteomes" id="UP001284601">
    <property type="component" value="Unassembled WGS sequence"/>
</dbReference>
<name>A0ABU4HTA2_9ACTN</name>